<reference evidence="1" key="1">
    <citation type="journal article" date="2014" name="Front. Microbiol.">
        <title>High frequency of phylogenetically diverse reductive dehalogenase-homologous genes in deep subseafloor sedimentary metagenomes.</title>
        <authorList>
            <person name="Kawai M."/>
            <person name="Futagami T."/>
            <person name="Toyoda A."/>
            <person name="Takaki Y."/>
            <person name="Nishi S."/>
            <person name="Hori S."/>
            <person name="Arai W."/>
            <person name="Tsubouchi T."/>
            <person name="Morono Y."/>
            <person name="Uchiyama I."/>
            <person name="Ito T."/>
            <person name="Fujiyama A."/>
            <person name="Inagaki F."/>
            <person name="Takami H."/>
        </authorList>
    </citation>
    <scope>NUCLEOTIDE SEQUENCE</scope>
    <source>
        <strain evidence="1">Expedition CK06-06</strain>
    </source>
</reference>
<protein>
    <submittedName>
        <fullName evidence="1">Uncharacterized protein</fullName>
    </submittedName>
</protein>
<sequence>MPYSKLYVLTGMCLYRYEVAPIILNSATILSEHFLVITLGNEQKSDMRGTIGKDITDTIQSLESAN</sequence>
<accession>X1HXK5</accession>
<organism evidence="1">
    <name type="scientific">marine sediment metagenome</name>
    <dbReference type="NCBI Taxonomy" id="412755"/>
    <lineage>
        <taxon>unclassified sequences</taxon>
        <taxon>metagenomes</taxon>
        <taxon>ecological metagenomes</taxon>
    </lineage>
</organism>
<proteinExistence type="predicted"/>
<evidence type="ECO:0000313" key="1">
    <source>
        <dbReference type="EMBL" id="GAH50003.1"/>
    </source>
</evidence>
<gene>
    <name evidence="1" type="ORF">S03H2_27534</name>
</gene>
<dbReference type="EMBL" id="BARU01016571">
    <property type="protein sequence ID" value="GAH50003.1"/>
    <property type="molecule type" value="Genomic_DNA"/>
</dbReference>
<dbReference type="AlphaFoldDB" id="X1HXK5"/>
<comment type="caution">
    <text evidence="1">The sequence shown here is derived from an EMBL/GenBank/DDBJ whole genome shotgun (WGS) entry which is preliminary data.</text>
</comment>
<name>X1HXK5_9ZZZZ</name>